<keyword evidence="4" id="KW-1185">Reference proteome</keyword>
<organism evidence="3 4">
    <name type="scientific">Mucilaginibacter ginsenosidivorans</name>
    <dbReference type="NCBI Taxonomy" id="398053"/>
    <lineage>
        <taxon>Bacteria</taxon>
        <taxon>Pseudomonadati</taxon>
        <taxon>Bacteroidota</taxon>
        <taxon>Sphingobacteriia</taxon>
        <taxon>Sphingobacteriales</taxon>
        <taxon>Sphingobacteriaceae</taxon>
        <taxon>Mucilaginibacter</taxon>
    </lineage>
</organism>
<dbReference type="Gene3D" id="3.30.530.20">
    <property type="match status" value="1"/>
</dbReference>
<dbReference type="OrthoDB" id="2355173at2"/>
<evidence type="ECO:0000313" key="4">
    <source>
        <dbReference type="Proteomes" id="UP000321479"/>
    </source>
</evidence>
<evidence type="ECO:0000259" key="2">
    <source>
        <dbReference type="Pfam" id="PF08327"/>
    </source>
</evidence>
<dbReference type="CDD" id="cd07814">
    <property type="entry name" value="SRPBCC_CalC_Aha1-like"/>
    <property type="match status" value="1"/>
</dbReference>
<dbReference type="KEGG" id="mgin:FRZ54_15175"/>
<proteinExistence type="inferred from homology"/>
<sequence length="160" mass="18572">MQRDIIVKWFFAHPPEKVWECLTKPELVNEWLMKNDFLPVVGHKFQFHSKPLPKMGWDGIVYCEVLEIIPYQKLAYSWQGGPKPGVIGLDTVLIWTLVPEAGGTLMILEHKGFKGWKNYIASIFMENGWKKGIQRRFDKILNDHINGKTKFGPLPGDCRY</sequence>
<protein>
    <submittedName>
        <fullName evidence="3">SRPBCC domain-containing protein</fullName>
    </submittedName>
</protein>
<evidence type="ECO:0000313" key="3">
    <source>
        <dbReference type="EMBL" id="QEC63859.1"/>
    </source>
</evidence>
<dbReference type="InterPro" id="IPR023393">
    <property type="entry name" value="START-like_dom_sf"/>
</dbReference>
<dbReference type="AlphaFoldDB" id="A0A5B8UXZ8"/>
<feature type="domain" description="Activator of Hsp90 ATPase homologue 1/2-like C-terminal" evidence="2">
    <location>
        <begin position="13"/>
        <end position="141"/>
    </location>
</feature>
<reference evidence="3 4" key="1">
    <citation type="journal article" date="2017" name="Curr. Microbiol.">
        <title>Mucilaginibacter ginsenosidivorans sp. nov., Isolated from Soil of Ginseng Field.</title>
        <authorList>
            <person name="Kim M.M."/>
            <person name="Siddiqi M.Z."/>
            <person name="Im W.T."/>
        </authorList>
    </citation>
    <scope>NUCLEOTIDE SEQUENCE [LARGE SCALE GENOMIC DNA]</scope>
    <source>
        <strain evidence="3 4">Gsoil 3017</strain>
    </source>
</reference>
<gene>
    <name evidence="3" type="ORF">FRZ54_15175</name>
</gene>
<dbReference type="Pfam" id="PF08327">
    <property type="entry name" value="AHSA1"/>
    <property type="match status" value="1"/>
</dbReference>
<dbReference type="Proteomes" id="UP000321479">
    <property type="component" value="Chromosome"/>
</dbReference>
<name>A0A5B8UXZ8_9SPHI</name>
<dbReference type="InterPro" id="IPR013538">
    <property type="entry name" value="ASHA1/2-like_C"/>
</dbReference>
<evidence type="ECO:0000256" key="1">
    <source>
        <dbReference type="ARBA" id="ARBA00006817"/>
    </source>
</evidence>
<dbReference type="RefSeq" id="WP_147032432.1">
    <property type="nucleotide sequence ID" value="NZ_CP042436.1"/>
</dbReference>
<accession>A0A5B8UXZ8</accession>
<comment type="similarity">
    <text evidence="1">Belongs to the AHA1 family.</text>
</comment>
<dbReference type="SUPFAM" id="SSF55961">
    <property type="entry name" value="Bet v1-like"/>
    <property type="match status" value="1"/>
</dbReference>
<dbReference type="EMBL" id="CP042436">
    <property type="protein sequence ID" value="QEC63859.1"/>
    <property type="molecule type" value="Genomic_DNA"/>
</dbReference>